<dbReference type="EMBL" id="JACGCI010000071">
    <property type="protein sequence ID" value="KAF6748372.1"/>
    <property type="molecule type" value="Genomic_DNA"/>
</dbReference>
<sequence>MASESPNTESQKPKSLDDLKRTVQSAVTPSYCYGTLPLSPSDGSLFFKKDEGSDARYINFGALDFKDEDILKLVEVSQRATFGRGDKDVLDESYRKAWKLDTTQFSTQFDVVRSGVLEIVHDQLLHYEKNTLPLEAELYKLNVYGPGSFFKPHIDTPRSDKLFATLVVVLPTVHTGGNLLLGKDGSILNFDSAKLVYAKENKEPQIAWAAFYSDIEHQVLPVEDGYRVTLTYNLHLPEADKAQGVPKGLAFDSCTAVVSALSTFIATPTILPTGGALGFGLMYKYPIDPTKADLTKFTGALKGNDAMIRDACLSVGLTVAVKVLYYERDRYLNGSDAWITDDVKTDDDIGWDTESSLRSRFRDVGKRVITTDIESKSKSERKIPTVWVTPPNRLLTTNLAFATYGNEPSVGYMYGDLVLIATLPAYKERIHAMLESLGDKVDTTSLREKAQKVLEEMEEDEDESDDEDEDMDSDSDGYY</sequence>
<evidence type="ECO:0000256" key="2">
    <source>
        <dbReference type="SAM" id="MobiDB-lite"/>
    </source>
</evidence>
<keyword evidence="1" id="KW-0408">Iron</keyword>
<dbReference type="PANTHER" id="PTHR33099">
    <property type="entry name" value="FE2OG DIOXYGENASE DOMAIN-CONTAINING PROTEIN"/>
    <property type="match status" value="1"/>
</dbReference>
<dbReference type="Gene3D" id="2.60.120.620">
    <property type="entry name" value="q2cbj1_9rhob like domain"/>
    <property type="match status" value="1"/>
</dbReference>
<dbReference type="PROSITE" id="PS51471">
    <property type="entry name" value="FE2OG_OXY"/>
    <property type="match status" value="1"/>
</dbReference>
<keyword evidence="1" id="KW-0479">Metal-binding</keyword>
<gene>
    <name evidence="4" type="ORF">DFP72DRAFT_1074267</name>
</gene>
<comment type="similarity">
    <text evidence="1">Belongs to the iron/ascorbate-dependent oxidoreductase family.</text>
</comment>
<feature type="region of interest" description="Disordered" evidence="2">
    <location>
        <begin position="448"/>
        <end position="479"/>
    </location>
</feature>
<dbReference type="GO" id="GO:0016491">
    <property type="term" value="F:oxidoreductase activity"/>
    <property type="evidence" value="ECO:0007669"/>
    <property type="project" value="UniProtKB-KW"/>
</dbReference>
<evidence type="ECO:0000313" key="4">
    <source>
        <dbReference type="EMBL" id="KAF6748372.1"/>
    </source>
</evidence>
<comment type="caution">
    <text evidence="4">The sequence shown here is derived from an EMBL/GenBank/DDBJ whole genome shotgun (WGS) entry which is preliminary data.</text>
</comment>
<dbReference type="PANTHER" id="PTHR33099:SF7">
    <property type="entry name" value="MYND-TYPE DOMAIN-CONTAINING PROTEIN"/>
    <property type="match status" value="1"/>
</dbReference>
<dbReference type="InterPro" id="IPR044862">
    <property type="entry name" value="Pro_4_hyd_alph_FE2OG_OXY"/>
</dbReference>
<dbReference type="GO" id="GO:0046872">
    <property type="term" value="F:metal ion binding"/>
    <property type="evidence" value="ECO:0007669"/>
    <property type="project" value="UniProtKB-KW"/>
</dbReference>
<dbReference type="Pfam" id="PF13640">
    <property type="entry name" value="2OG-FeII_Oxy_3"/>
    <property type="match status" value="1"/>
</dbReference>
<organism evidence="4 5">
    <name type="scientific">Ephemerocybe angulata</name>
    <dbReference type="NCBI Taxonomy" id="980116"/>
    <lineage>
        <taxon>Eukaryota</taxon>
        <taxon>Fungi</taxon>
        <taxon>Dikarya</taxon>
        <taxon>Basidiomycota</taxon>
        <taxon>Agaricomycotina</taxon>
        <taxon>Agaricomycetes</taxon>
        <taxon>Agaricomycetidae</taxon>
        <taxon>Agaricales</taxon>
        <taxon>Agaricineae</taxon>
        <taxon>Psathyrellaceae</taxon>
        <taxon>Ephemerocybe</taxon>
    </lineage>
</organism>
<evidence type="ECO:0000259" key="3">
    <source>
        <dbReference type="PROSITE" id="PS51471"/>
    </source>
</evidence>
<dbReference type="InterPro" id="IPR005123">
    <property type="entry name" value="Oxoglu/Fe-dep_dioxygenase_dom"/>
</dbReference>
<dbReference type="Proteomes" id="UP000521943">
    <property type="component" value="Unassembled WGS sequence"/>
</dbReference>
<reference evidence="4 5" key="1">
    <citation type="submission" date="2020-07" db="EMBL/GenBank/DDBJ databases">
        <title>Comparative genomics of pyrophilous fungi reveals a link between fire events and developmental genes.</title>
        <authorList>
            <consortium name="DOE Joint Genome Institute"/>
            <person name="Steindorff A.S."/>
            <person name="Carver A."/>
            <person name="Calhoun S."/>
            <person name="Stillman K."/>
            <person name="Liu H."/>
            <person name="Lipzen A."/>
            <person name="Pangilinan J."/>
            <person name="Labutti K."/>
            <person name="Bruns T.D."/>
            <person name="Grigoriev I.V."/>
        </authorList>
    </citation>
    <scope>NUCLEOTIDE SEQUENCE [LARGE SCALE GENOMIC DNA]</scope>
    <source>
        <strain evidence="4 5">CBS 144469</strain>
    </source>
</reference>
<feature type="domain" description="Fe2OG dioxygenase" evidence="3">
    <location>
        <begin position="133"/>
        <end position="236"/>
    </location>
</feature>
<keyword evidence="5" id="KW-1185">Reference proteome</keyword>
<dbReference type="OrthoDB" id="27483at2759"/>
<evidence type="ECO:0000256" key="1">
    <source>
        <dbReference type="RuleBase" id="RU003682"/>
    </source>
</evidence>
<proteinExistence type="inferred from homology"/>
<name>A0A8H6HL49_9AGAR</name>
<feature type="compositionally biased region" description="Acidic residues" evidence="2">
    <location>
        <begin position="456"/>
        <end position="479"/>
    </location>
</feature>
<keyword evidence="1" id="KW-0560">Oxidoreductase</keyword>
<protein>
    <recommendedName>
        <fullName evidence="3">Fe2OG dioxygenase domain-containing protein</fullName>
    </recommendedName>
</protein>
<accession>A0A8H6HL49</accession>
<dbReference type="AlphaFoldDB" id="A0A8H6HL49"/>
<evidence type="ECO:0000313" key="5">
    <source>
        <dbReference type="Proteomes" id="UP000521943"/>
    </source>
</evidence>